<dbReference type="EMBL" id="CP025989">
    <property type="protein sequence ID" value="AWD33260.1"/>
    <property type="molecule type" value="Genomic_DNA"/>
</dbReference>
<reference evidence="5 6" key="1">
    <citation type="journal article" date="2018" name="Genome Biol. Evol.">
        <title>The Genome Sequence of "Candidatus Fokinia solitaria": Insights on Reductive Evolution in Rickettsiales.</title>
        <authorList>
            <person name="Floriano A.M."/>
            <person name="Castelli M."/>
            <person name="Krenek S."/>
            <person name="Berendonk T.U."/>
            <person name="Bazzocchi C."/>
            <person name="Petroni G."/>
            <person name="Sassera D."/>
        </authorList>
    </citation>
    <scope>NUCLEOTIDE SEQUENCE [LARGE SCALE GENOMIC DNA]</scope>
    <source>
        <strain evidence="5">Rio ETE_ALG 3VII</strain>
    </source>
</reference>
<proteinExistence type="predicted"/>
<evidence type="ECO:0000313" key="6">
    <source>
        <dbReference type="Proteomes" id="UP000244519"/>
    </source>
</evidence>
<dbReference type="PANTHER" id="PTHR43591">
    <property type="entry name" value="METHYLTRANSFERASE"/>
    <property type="match status" value="1"/>
</dbReference>
<dbReference type="Pfam" id="PF01209">
    <property type="entry name" value="Ubie_methyltran"/>
    <property type="match status" value="1"/>
</dbReference>
<protein>
    <submittedName>
        <fullName evidence="5">Ubiquinone/menaquinone biosynthesis C-methyltransferase UbiE</fullName>
    </submittedName>
</protein>
<evidence type="ECO:0000256" key="1">
    <source>
        <dbReference type="ARBA" id="ARBA00022428"/>
    </source>
</evidence>
<dbReference type="SUPFAM" id="SSF53335">
    <property type="entry name" value="S-adenosyl-L-methionine-dependent methyltransferases"/>
    <property type="match status" value="1"/>
</dbReference>
<gene>
    <name evidence="5" type="ORF">Fsol_00466</name>
</gene>
<sequence>MESFVKKVFSDVSDRYSVMNDIMSLGIHRLWRRKFIACFTDVRGKTLIDVAGGTGDIAKRFLRKGGERVLVIDNNQDMLKKGLADVLDSDEMRLLERMKWQLGDSTDLNVDEQFDFYSNAFGLRNSSNFADTVSNSFKVVKSGGKILFMEFLNPRYEKSSVLMATYEHYLRYIIPVLGKVFANNYDAYRYLADSITNFIAKEWMLDTLARCGGCDVKCEVMNNICAIYSCTKS</sequence>
<dbReference type="Proteomes" id="UP000244519">
    <property type="component" value="Chromosome"/>
</dbReference>
<keyword evidence="1" id="KW-0474">Menaquinone biosynthesis</keyword>
<keyword evidence="2 5" id="KW-0489">Methyltransferase</keyword>
<dbReference type="CDD" id="cd02440">
    <property type="entry name" value="AdoMet_MTases"/>
    <property type="match status" value="1"/>
</dbReference>
<dbReference type="KEGG" id="fso:Fsol_00466"/>
<organism evidence="5 6">
    <name type="scientific">Candidatus Fokinia solitaria</name>
    <dbReference type="NCBI Taxonomy" id="1802984"/>
    <lineage>
        <taxon>Bacteria</taxon>
        <taxon>Pseudomonadati</taxon>
        <taxon>Pseudomonadota</taxon>
        <taxon>Alphaproteobacteria</taxon>
        <taxon>Rickettsiales</taxon>
        <taxon>Candidatus Midichloriaceae</taxon>
        <taxon>Candidatus Fokinia</taxon>
    </lineage>
</organism>
<dbReference type="GO" id="GO:0008425">
    <property type="term" value="F:2-methoxy-6-polyprenyl-1,4-benzoquinol methyltransferase activity"/>
    <property type="evidence" value="ECO:0007669"/>
    <property type="project" value="TreeGrafter"/>
</dbReference>
<dbReference type="AlphaFoldDB" id="A0A2U8BSK4"/>
<evidence type="ECO:0000313" key="5">
    <source>
        <dbReference type="EMBL" id="AWD33260.1"/>
    </source>
</evidence>
<dbReference type="InterPro" id="IPR004033">
    <property type="entry name" value="UbiE/COQ5_MeTrFase"/>
</dbReference>
<dbReference type="PROSITE" id="PS51608">
    <property type="entry name" value="SAM_MT_UBIE"/>
    <property type="match status" value="1"/>
</dbReference>
<evidence type="ECO:0000256" key="3">
    <source>
        <dbReference type="ARBA" id="ARBA00022679"/>
    </source>
</evidence>
<name>A0A2U8BSK4_9RICK</name>
<dbReference type="PANTHER" id="PTHR43591:SF24">
    <property type="entry name" value="2-METHOXY-6-POLYPRENYL-1,4-BENZOQUINOL METHYLASE, MITOCHONDRIAL"/>
    <property type="match status" value="1"/>
</dbReference>
<dbReference type="InterPro" id="IPR029063">
    <property type="entry name" value="SAM-dependent_MTases_sf"/>
</dbReference>
<accession>A0A2U8BSK4</accession>
<dbReference type="OrthoDB" id="9808140at2"/>
<dbReference type="NCBIfam" id="TIGR01934">
    <property type="entry name" value="MenG_MenH_UbiE"/>
    <property type="match status" value="1"/>
</dbReference>
<evidence type="ECO:0000256" key="4">
    <source>
        <dbReference type="ARBA" id="ARBA00022691"/>
    </source>
</evidence>
<dbReference type="GO" id="GO:0009234">
    <property type="term" value="P:menaquinone biosynthetic process"/>
    <property type="evidence" value="ECO:0007669"/>
    <property type="project" value="UniProtKB-KW"/>
</dbReference>
<keyword evidence="3 5" id="KW-0808">Transferase</keyword>
<dbReference type="GO" id="GO:0032259">
    <property type="term" value="P:methylation"/>
    <property type="evidence" value="ECO:0007669"/>
    <property type="project" value="UniProtKB-KW"/>
</dbReference>
<keyword evidence="5" id="KW-0830">Ubiquinone</keyword>
<dbReference type="RefSeq" id="WP_108673281.1">
    <property type="nucleotide sequence ID" value="NZ_CP025989.1"/>
</dbReference>
<evidence type="ECO:0000256" key="2">
    <source>
        <dbReference type="ARBA" id="ARBA00022603"/>
    </source>
</evidence>
<keyword evidence="6" id="KW-1185">Reference proteome</keyword>
<keyword evidence="4" id="KW-0949">S-adenosyl-L-methionine</keyword>
<dbReference type="Gene3D" id="3.40.50.150">
    <property type="entry name" value="Vaccinia Virus protein VP39"/>
    <property type="match status" value="1"/>
</dbReference>